<feature type="compositionally biased region" description="Basic and acidic residues" evidence="2">
    <location>
        <begin position="132"/>
        <end position="143"/>
    </location>
</feature>
<dbReference type="Ensembl" id="ENSEBUT00000021413.1">
    <property type="protein sequence ID" value="ENSEBUP00000020837.1"/>
    <property type="gene ID" value="ENSEBUG00000012881.1"/>
</dbReference>
<comment type="similarity">
    <text evidence="1">Belongs to the FAM89 family.</text>
</comment>
<dbReference type="PANTHER" id="PTHR46949:SF1">
    <property type="entry name" value="AT07979P2"/>
    <property type="match status" value="1"/>
</dbReference>
<feature type="region of interest" description="Disordered" evidence="2">
    <location>
        <begin position="160"/>
        <end position="181"/>
    </location>
</feature>
<reference evidence="3" key="2">
    <citation type="submission" date="2025-09" db="UniProtKB">
        <authorList>
            <consortium name="Ensembl"/>
        </authorList>
    </citation>
    <scope>IDENTIFICATION</scope>
</reference>
<feature type="region of interest" description="Disordered" evidence="2">
    <location>
        <begin position="41"/>
        <end position="71"/>
    </location>
</feature>
<proteinExistence type="inferred from homology"/>
<organism evidence="3 4">
    <name type="scientific">Eptatretus burgeri</name>
    <name type="common">Inshore hagfish</name>
    <dbReference type="NCBI Taxonomy" id="7764"/>
    <lineage>
        <taxon>Eukaryota</taxon>
        <taxon>Metazoa</taxon>
        <taxon>Chordata</taxon>
        <taxon>Craniata</taxon>
        <taxon>Vertebrata</taxon>
        <taxon>Cyclostomata</taxon>
        <taxon>Myxini</taxon>
        <taxon>Myxiniformes</taxon>
        <taxon>Myxinidae</taxon>
        <taxon>Eptatretinae</taxon>
        <taxon>Eptatretus</taxon>
    </lineage>
</organism>
<dbReference type="PANTHER" id="PTHR46949">
    <property type="entry name" value="LEUCINE REPEAT ADAPTER PROTEIN 25"/>
    <property type="match status" value="1"/>
</dbReference>
<dbReference type="OMA" id="HSWRELE"/>
<feature type="compositionally biased region" description="Basic and acidic residues" evidence="2">
    <location>
        <begin position="53"/>
        <end position="68"/>
    </location>
</feature>
<evidence type="ECO:0000256" key="1">
    <source>
        <dbReference type="ARBA" id="ARBA00038125"/>
    </source>
</evidence>
<evidence type="ECO:0000313" key="3">
    <source>
        <dbReference type="Ensembl" id="ENSEBUP00000020837.1"/>
    </source>
</evidence>
<accession>A0A8C4WYT7</accession>
<feature type="compositionally biased region" description="Basic and acidic residues" evidence="2">
    <location>
        <begin position="171"/>
        <end position="181"/>
    </location>
</feature>
<dbReference type="GeneTree" id="ENSGT00940000153370"/>
<feature type="region of interest" description="Disordered" evidence="2">
    <location>
        <begin position="115"/>
        <end position="143"/>
    </location>
</feature>
<dbReference type="Pfam" id="PF14854">
    <property type="entry name" value="LURAP"/>
    <property type="match status" value="1"/>
</dbReference>
<name>A0A8C4WYT7_EPTBU</name>
<dbReference type="Proteomes" id="UP000694388">
    <property type="component" value="Unplaced"/>
</dbReference>
<evidence type="ECO:0000313" key="4">
    <source>
        <dbReference type="Proteomes" id="UP000694388"/>
    </source>
</evidence>
<sequence>MHAGRHSGPTLIGDKGTMTPAGLAPLPRSLSALLNSTGGSWREVQRTHAQRSRIQDELSRRGGSDAAHRVPGKAVNPDAALALLRKEMVGLRQLDLSLLCQLWSLHEGVEALRAALPPSSPTPSEPGSPQDLDGKPMDLHAHAESTSIVKCRALNGEARVPLYEPGGGYLEIKDPRHESVH</sequence>
<reference evidence="3" key="1">
    <citation type="submission" date="2025-08" db="UniProtKB">
        <authorList>
            <consortium name="Ensembl"/>
        </authorList>
    </citation>
    <scope>IDENTIFICATION</scope>
</reference>
<evidence type="ECO:0000256" key="2">
    <source>
        <dbReference type="SAM" id="MobiDB-lite"/>
    </source>
</evidence>
<keyword evidence="4" id="KW-1185">Reference proteome</keyword>
<protein>
    <submittedName>
        <fullName evidence="3">Uncharacterized protein</fullName>
    </submittedName>
</protein>
<dbReference type="AlphaFoldDB" id="A0A8C4WYT7"/>
<dbReference type="InterPro" id="IPR039499">
    <property type="entry name" value="LURA1/LRA25"/>
</dbReference>